<dbReference type="InterPro" id="IPR011992">
    <property type="entry name" value="EF-hand-dom_pair"/>
</dbReference>
<name>A0A8C9GMM9_9PRIM</name>
<dbReference type="SMART" id="SM00054">
    <property type="entry name" value="EFh"/>
    <property type="match status" value="1"/>
</dbReference>
<dbReference type="Pfam" id="PF13202">
    <property type="entry name" value="EF-hand_5"/>
    <property type="match status" value="1"/>
</dbReference>
<keyword evidence="1" id="KW-0479">Metal-binding</keyword>
<evidence type="ECO:0000259" key="6">
    <source>
        <dbReference type="PROSITE" id="PS51725"/>
    </source>
</evidence>
<evidence type="ECO:0000313" key="7">
    <source>
        <dbReference type="Ensembl" id="ENSPTEP00000006563.1"/>
    </source>
</evidence>
<dbReference type="PANTHER" id="PTHR12178:SF3">
    <property type="entry name" value="N-TERMINAL EF-HAND CALCIUM-BINDING PROTEIN 3"/>
    <property type="match status" value="1"/>
</dbReference>
<feature type="region of interest" description="Disordered" evidence="3">
    <location>
        <begin position="256"/>
        <end position="302"/>
    </location>
</feature>
<evidence type="ECO:0000259" key="5">
    <source>
        <dbReference type="PROSITE" id="PS50222"/>
    </source>
</evidence>
<dbReference type="InterPro" id="IPR011008">
    <property type="entry name" value="Dimeric_a/b-barrel"/>
</dbReference>
<dbReference type="GO" id="GO:0005509">
    <property type="term" value="F:calcium ion binding"/>
    <property type="evidence" value="ECO:0007669"/>
    <property type="project" value="InterPro"/>
</dbReference>
<feature type="signal peptide" evidence="4">
    <location>
        <begin position="1"/>
        <end position="17"/>
    </location>
</feature>
<proteinExistence type="predicted"/>
<evidence type="ECO:0000256" key="3">
    <source>
        <dbReference type="SAM" id="MobiDB-lite"/>
    </source>
</evidence>
<reference evidence="7" key="2">
    <citation type="submission" date="2025-09" db="UniProtKB">
        <authorList>
            <consortium name="Ensembl"/>
        </authorList>
    </citation>
    <scope>IDENTIFICATION</scope>
</reference>
<dbReference type="FunFam" id="1.10.238.10:FF:000670">
    <property type="entry name" value="N-terminal EF-hand calcium binding protein 3"/>
    <property type="match status" value="1"/>
</dbReference>
<dbReference type="Gene3D" id="1.10.238.10">
    <property type="entry name" value="EF-hand"/>
    <property type="match status" value="1"/>
</dbReference>
<dbReference type="GO" id="GO:0042984">
    <property type="term" value="P:regulation of amyloid precursor protein biosynthetic process"/>
    <property type="evidence" value="ECO:0007669"/>
    <property type="project" value="TreeGrafter"/>
</dbReference>
<dbReference type="GO" id="GO:0000137">
    <property type="term" value="C:Golgi cis cisterna"/>
    <property type="evidence" value="ECO:0007669"/>
    <property type="project" value="TreeGrafter"/>
</dbReference>
<dbReference type="PANTHER" id="PTHR12178">
    <property type="entry name" value="EF-HAND DOMAIN-CONTAINING PROTEIN"/>
    <property type="match status" value="1"/>
</dbReference>
<reference evidence="7" key="1">
    <citation type="submission" date="2025-08" db="UniProtKB">
        <authorList>
            <consortium name="Ensembl"/>
        </authorList>
    </citation>
    <scope>IDENTIFICATION</scope>
</reference>
<evidence type="ECO:0000256" key="2">
    <source>
        <dbReference type="ARBA" id="ARBA00022837"/>
    </source>
</evidence>
<gene>
    <name evidence="7" type="primary">NECAB3</name>
</gene>
<dbReference type="InterPro" id="IPR007138">
    <property type="entry name" value="ABM_dom"/>
</dbReference>
<dbReference type="InterPro" id="IPR018247">
    <property type="entry name" value="EF_Hand_1_Ca_BS"/>
</dbReference>
<protein>
    <submittedName>
        <fullName evidence="7">N-terminal EF-hand calcium binding protein 3</fullName>
    </submittedName>
</protein>
<dbReference type="SUPFAM" id="SSF47473">
    <property type="entry name" value="EF-hand"/>
    <property type="match status" value="1"/>
</dbReference>
<evidence type="ECO:0000313" key="8">
    <source>
        <dbReference type="Proteomes" id="UP000694416"/>
    </source>
</evidence>
<dbReference type="Proteomes" id="UP000694416">
    <property type="component" value="Unplaced"/>
</dbReference>
<feature type="domain" description="EF-hand" evidence="5">
    <location>
        <begin position="38"/>
        <end position="73"/>
    </location>
</feature>
<sequence>MACVGLLTVCLLRPPAPQPQPQPQPPRHPQLAPDPGPAGHALFQDVFRRADKNDDGKLSFEEFQNYFADGVLSPGELQELFSGIDGHLTDNLETEKLCDYFAEHLGVYRPVLAALESLNRAVLAAMDATKLEYERASKVDQFVTRFLLRETVSQLQALQSSLEGASDTLEAQARGWRYVRALLTCRASAQAPTVPPFQIPTVLASWSLYFWAGKPRWGEMRLALALGLGVPGGLFPHPGLSRPGVPVLGPVSLTFSRSDAESTEAQSRPCGSRRTGRRALRSVSRSSTWSPGSSDTGRSSEAEMQWQLQVNRLQELIDQLECKVRAMGPRPHEGGPSWYPPEPGPCWRPGPHSVPSQAPRLEPLHEEDLAKGPDSHILVAQRQVQVAEEGLQDFHRALRCYVDFTGAQSHCLHVSAQKMPDGASLTLCEFWQDEASWRRYECQCGC</sequence>
<dbReference type="PROSITE" id="PS50222">
    <property type="entry name" value="EF_HAND_2"/>
    <property type="match status" value="1"/>
</dbReference>
<dbReference type="InterPro" id="IPR039862">
    <property type="entry name" value="NECAB1/2/3"/>
</dbReference>
<keyword evidence="2" id="KW-0106">Calcium</keyword>
<feature type="region of interest" description="Disordered" evidence="3">
    <location>
        <begin position="14"/>
        <end position="36"/>
    </location>
</feature>
<accession>A0A8C9GMM9</accession>
<dbReference type="Pfam" id="PF03992">
    <property type="entry name" value="ABM"/>
    <property type="match status" value="1"/>
</dbReference>
<evidence type="ECO:0000256" key="1">
    <source>
        <dbReference type="ARBA" id="ARBA00022723"/>
    </source>
</evidence>
<keyword evidence="8" id="KW-1185">Reference proteome</keyword>
<dbReference type="PROSITE" id="PS51725">
    <property type="entry name" value="ABM"/>
    <property type="match status" value="1"/>
</dbReference>
<dbReference type="GO" id="GO:0005783">
    <property type="term" value="C:endoplasmic reticulum"/>
    <property type="evidence" value="ECO:0007669"/>
    <property type="project" value="TreeGrafter"/>
</dbReference>
<feature type="compositionally biased region" description="Polar residues" evidence="3">
    <location>
        <begin position="283"/>
        <end position="299"/>
    </location>
</feature>
<evidence type="ECO:0000256" key="4">
    <source>
        <dbReference type="SAM" id="SignalP"/>
    </source>
</evidence>
<dbReference type="AlphaFoldDB" id="A0A8C9GMM9"/>
<organism evidence="7 8">
    <name type="scientific">Piliocolobus tephrosceles</name>
    <name type="common">Ugandan red Colobus</name>
    <dbReference type="NCBI Taxonomy" id="591936"/>
    <lineage>
        <taxon>Eukaryota</taxon>
        <taxon>Metazoa</taxon>
        <taxon>Chordata</taxon>
        <taxon>Craniata</taxon>
        <taxon>Vertebrata</taxon>
        <taxon>Euteleostomi</taxon>
        <taxon>Mammalia</taxon>
        <taxon>Eutheria</taxon>
        <taxon>Euarchontoglires</taxon>
        <taxon>Primates</taxon>
        <taxon>Haplorrhini</taxon>
        <taxon>Catarrhini</taxon>
        <taxon>Cercopithecidae</taxon>
        <taxon>Colobinae</taxon>
        <taxon>Piliocolobus</taxon>
    </lineage>
</organism>
<dbReference type="SUPFAM" id="SSF54909">
    <property type="entry name" value="Dimeric alpha+beta barrel"/>
    <property type="match status" value="1"/>
</dbReference>
<keyword evidence="4" id="KW-0732">Signal</keyword>
<dbReference type="Ensembl" id="ENSPTET00000010071.1">
    <property type="protein sequence ID" value="ENSPTEP00000006563.1"/>
    <property type="gene ID" value="ENSPTEG00000007517.1"/>
</dbReference>
<dbReference type="InterPro" id="IPR002048">
    <property type="entry name" value="EF_hand_dom"/>
</dbReference>
<feature type="domain" description="ABM" evidence="6">
    <location>
        <begin position="378"/>
        <end position="446"/>
    </location>
</feature>
<dbReference type="PROSITE" id="PS00018">
    <property type="entry name" value="EF_HAND_1"/>
    <property type="match status" value="1"/>
</dbReference>
<feature type="chain" id="PRO_5034343028" evidence="4">
    <location>
        <begin position="18"/>
        <end position="446"/>
    </location>
</feature>